<reference evidence="15" key="3">
    <citation type="submission" date="2016-02" db="EMBL/GenBank/DDBJ databases">
        <title>Draft genome of pathogenic Streptomyces sp. in Japan.</title>
        <authorList>
            <person name="Tomihama T."/>
            <person name="Ikenaga M."/>
            <person name="Sakai M."/>
            <person name="Okubo T."/>
            <person name="Ikeda S."/>
        </authorList>
    </citation>
    <scope>NUCLEOTIDE SEQUENCE [LARGE SCALE GENOMIC DNA]</scope>
    <source>
        <strain evidence="15">S58</strain>
    </source>
</reference>
<dbReference type="InterPro" id="IPR045051">
    <property type="entry name" value="SBT"/>
</dbReference>
<dbReference type="Gene3D" id="2.60.40.2310">
    <property type="match status" value="1"/>
</dbReference>
<dbReference type="PROSITE" id="PS00136">
    <property type="entry name" value="SUBTILASE_ASP"/>
    <property type="match status" value="1"/>
</dbReference>
<dbReference type="AlphaFoldDB" id="A0A100JWP5"/>
<feature type="domain" description="Inhibitor I9" evidence="12">
    <location>
        <begin position="99"/>
        <end position="148"/>
    </location>
</feature>
<evidence type="ECO:0000259" key="13">
    <source>
        <dbReference type="Pfam" id="PF17766"/>
    </source>
</evidence>
<dbReference type="GO" id="GO:0006508">
    <property type="term" value="P:proteolysis"/>
    <property type="evidence" value="ECO:0007669"/>
    <property type="project" value="UniProtKB-KW"/>
</dbReference>
<feature type="active site" description="Charge relay system" evidence="6 7">
    <location>
        <position position="218"/>
    </location>
</feature>
<dbReference type="SUPFAM" id="SSF52743">
    <property type="entry name" value="Subtilisin-like"/>
    <property type="match status" value="1"/>
</dbReference>
<dbReference type="Pfam" id="PF05922">
    <property type="entry name" value="Inhibitor_I9"/>
    <property type="match status" value="1"/>
</dbReference>
<dbReference type="Pfam" id="PF00082">
    <property type="entry name" value="Peptidase_S8"/>
    <property type="match status" value="1"/>
</dbReference>
<dbReference type="Gene3D" id="3.40.50.200">
    <property type="entry name" value="Peptidase S8/S53 domain"/>
    <property type="match status" value="1"/>
</dbReference>
<protein>
    <submittedName>
        <fullName evidence="14">Minor extracellular protease vpr</fullName>
    </submittedName>
</protein>
<evidence type="ECO:0000313" key="15">
    <source>
        <dbReference type="Proteomes" id="UP000067448"/>
    </source>
</evidence>
<feature type="active site" description="Charge relay system" evidence="6 7">
    <location>
        <position position="616"/>
    </location>
</feature>
<evidence type="ECO:0000259" key="10">
    <source>
        <dbReference type="Pfam" id="PF00082"/>
    </source>
</evidence>
<feature type="domain" description="PA" evidence="11">
    <location>
        <begin position="444"/>
        <end position="535"/>
    </location>
</feature>
<dbReference type="Proteomes" id="UP000067448">
    <property type="component" value="Unassembled WGS sequence"/>
</dbReference>
<keyword evidence="5 7" id="KW-0720">Serine protease</keyword>
<dbReference type="Gene3D" id="3.50.30.30">
    <property type="match status" value="1"/>
</dbReference>
<evidence type="ECO:0000259" key="12">
    <source>
        <dbReference type="Pfam" id="PF05922"/>
    </source>
</evidence>
<feature type="domain" description="Subtilisin-like protease fibronectin type-III" evidence="13">
    <location>
        <begin position="725"/>
        <end position="819"/>
    </location>
</feature>
<dbReference type="InterPro" id="IPR023827">
    <property type="entry name" value="Peptidase_S8_Asp-AS"/>
</dbReference>
<evidence type="ECO:0000256" key="1">
    <source>
        <dbReference type="ARBA" id="ARBA00011073"/>
    </source>
</evidence>
<reference evidence="15" key="1">
    <citation type="submission" date="2015-11" db="EMBL/GenBank/DDBJ databases">
        <authorList>
            <consortium name="Cross-ministerial Strategic Innovation Promotion Program (SIP) consortium"/>
            <person name="Tomihama T."/>
            <person name="Ikenaga M."/>
            <person name="Sakai M."/>
            <person name="Okubo T."/>
            <person name="Ikeda S."/>
        </authorList>
    </citation>
    <scope>NUCLEOTIDE SEQUENCE [LARGE SCALE GENOMIC DNA]</scope>
    <source>
        <strain evidence="15">S58</strain>
    </source>
</reference>
<dbReference type="PROSITE" id="PS00138">
    <property type="entry name" value="SUBTILASE_SER"/>
    <property type="match status" value="1"/>
</dbReference>
<keyword evidence="3" id="KW-0732">Signal</keyword>
<dbReference type="InterPro" id="IPR010259">
    <property type="entry name" value="S8pro/Inhibitor_I9"/>
</dbReference>
<proteinExistence type="inferred from homology"/>
<feature type="domain" description="Peptidase S8/S53" evidence="10">
    <location>
        <begin position="209"/>
        <end position="654"/>
    </location>
</feature>
<dbReference type="RefSeq" id="WP_063889346.1">
    <property type="nucleotide sequence ID" value="NZ_BCMM01000050.1"/>
</dbReference>
<feature type="compositionally biased region" description="Low complexity" evidence="9">
    <location>
        <begin position="152"/>
        <end position="175"/>
    </location>
</feature>
<dbReference type="InterPro" id="IPR000209">
    <property type="entry name" value="Peptidase_S8/S53_dom"/>
</dbReference>
<dbReference type="PANTHER" id="PTHR10795">
    <property type="entry name" value="PROPROTEIN CONVERTASE SUBTILISIN/KEXIN"/>
    <property type="match status" value="1"/>
</dbReference>
<dbReference type="InterPro" id="IPR037045">
    <property type="entry name" value="S8pro/Inhibitor_I9_sf"/>
</dbReference>
<evidence type="ECO:0000256" key="6">
    <source>
        <dbReference type="PIRSR" id="PIRSR615500-1"/>
    </source>
</evidence>
<dbReference type="CDD" id="cd02120">
    <property type="entry name" value="PA_subtilisin_like"/>
    <property type="match status" value="1"/>
</dbReference>
<evidence type="ECO:0000256" key="9">
    <source>
        <dbReference type="SAM" id="MobiDB-lite"/>
    </source>
</evidence>
<sequence>MPQQHPGRRPTVGRRAARLLAPVLAGGIILTCGTLARAGTATPADGTRQTYPAGTYLVQIAGDPVATYSKTTPAPGQRLNVQTEAVRNYVGRLKRQREKVLDEVPGVRPFYNYQYVLNGFAAKLTARQANALAHTEGVLSLDRNEMLQVTATADTHPTDDIPATAATTAPTATTASSDSLPVADTAKFLGLKKPGGFYSKVLGGQANAGRGQIIGVIDTGIDTDNPSVAALPEPLADAEVIAKKWKGSCDRGADTAHLVTCNNKVIGAQYFNKGLRDPDDTDWASPMDALSHGTHTATTAAGNYNVAATVADTTISGRVSGLAPAARIAVYKVCWHTGCPTVDAVAAYDKAVADGVDVINYSIGGRAGARTNSPELTMMFNAAKAGVFVSVSAGNSGRGTVINAAPWVTTVAASSQDLGYRTKVTLGSGVSYSGVGVNPDRVPSAPLVYGAAAARAGVEPTEAEQCRTGSLDPAKVTGAVVLCKRESFGGGDKSTEVKAAGGVGMVLYTVLAADGIIANIHAVPTTYLTAADGRAVKAYADGTGATATAALGAAEAGYQRAPLMPGFSSGGPDLSSGGDLLKPDITAPGMDIVAGTSPANPADGFHGYHGIMSGTSMSSPHVAGLALLLRQSHPDWSPMEVKSALMTTATTKDNEGKPIGHVDGPATPLDYGSGHVVPNTADDPGLVYDSHSADWTSYMCAQGDQPVTGDGSDACATVPKTDPSDLNTPNISVGNLAGKQTVTRTVSNVTATTGVYTAKLRTPPGYTAEITPKWLVVPPGGSAAYKVTFTRTDAAYGDWAFGSVTLGDKDGHRVRSAVALRAAQIAAPALATSGDATGSLTLAPKVGWQGTFTTTVNGLNAGTTRTGTLTGTDRDFGPPPATLPASAVKTELTVPEGTTLARVAILASDHLVGSDVDLYVYDKDGTLLSNPGSSNDEHVDLAPGTYEVYVNQYALPEGVTSQTYTLRTWLLGPDIQPDRPATVTPAERQVDQGDTVETTVSWRDLTPGGVYLGLVGYGDGTGTVGTTVLTVTP</sequence>
<keyword evidence="2 7" id="KW-0645">Protease</keyword>
<dbReference type="PROSITE" id="PS51892">
    <property type="entry name" value="SUBTILASE"/>
    <property type="match status" value="1"/>
</dbReference>
<dbReference type="GO" id="GO:0004252">
    <property type="term" value="F:serine-type endopeptidase activity"/>
    <property type="evidence" value="ECO:0007669"/>
    <property type="project" value="UniProtKB-UniRule"/>
</dbReference>
<evidence type="ECO:0000313" key="14">
    <source>
        <dbReference type="EMBL" id="GAQ67075.1"/>
    </source>
</evidence>
<dbReference type="EMBL" id="BCMM01000050">
    <property type="protein sequence ID" value="GAQ67075.1"/>
    <property type="molecule type" value="Genomic_DNA"/>
</dbReference>
<gene>
    <name evidence="14" type="primary">vpr</name>
    <name evidence="14" type="ORF">SsS58_07520</name>
</gene>
<dbReference type="InterPro" id="IPR003137">
    <property type="entry name" value="PA_domain"/>
</dbReference>
<reference evidence="14 15" key="2">
    <citation type="journal article" date="2016" name="Genome Announc.">
        <title>Draft Genome Sequences of Streptomyces scabiei S58, Streptomyces turgidiscabies T45, and Streptomyces acidiscabies a10, the Pathogens of Potato Common Scab, Isolated in Japan.</title>
        <authorList>
            <person name="Tomihama T."/>
            <person name="Nishi Y."/>
            <person name="Sakai M."/>
            <person name="Ikenaga M."/>
            <person name="Okubo T."/>
            <person name="Ikeda S."/>
        </authorList>
    </citation>
    <scope>NUCLEOTIDE SEQUENCE [LARGE SCALE GENOMIC DNA]</scope>
    <source>
        <strain evidence="14 15">S58</strain>
    </source>
</reference>
<accession>A0A100JWP5</accession>
<name>A0A100JWP5_STRSC</name>
<organism evidence="14 15">
    <name type="scientific">Streptomyces scabiei</name>
    <dbReference type="NCBI Taxonomy" id="1930"/>
    <lineage>
        <taxon>Bacteria</taxon>
        <taxon>Bacillati</taxon>
        <taxon>Actinomycetota</taxon>
        <taxon>Actinomycetes</taxon>
        <taxon>Kitasatosporales</taxon>
        <taxon>Streptomycetaceae</taxon>
        <taxon>Streptomyces</taxon>
    </lineage>
</organism>
<dbReference type="Pfam" id="PF02225">
    <property type="entry name" value="PA"/>
    <property type="match status" value="1"/>
</dbReference>
<evidence type="ECO:0000259" key="11">
    <source>
        <dbReference type="Pfam" id="PF02225"/>
    </source>
</evidence>
<dbReference type="PRINTS" id="PR00723">
    <property type="entry name" value="SUBTILISIN"/>
</dbReference>
<keyword evidence="4 7" id="KW-0378">Hydrolase</keyword>
<dbReference type="InterPro" id="IPR015500">
    <property type="entry name" value="Peptidase_S8_subtilisin-rel"/>
</dbReference>
<dbReference type="InterPro" id="IPR023828">
    <property type="entry name" value="Peptidase_S8_Ser-AS"/>
</dbReference>
<dbReference type="Pfam" id="PF17766">
    <property type="entry name" value="fn3_6"/>
    <property type="match status" value="1"/>
</dbReference>
<evidence type="ECO:0000256" key="4">
    <source>
        <dbReference type="ARBA" id="ARBA00022801"/>
    </source>
</evidence>
<evidence type="ECO:0000256" key="2">
    <source>
        <dbReference type="ARBA" id="ARBA00022670"/>
    </source>
</evidence>
<evidence type="ECO:0000256" key="7">
    <source>
        <dbReference type="PROSITE-ProRule" id="PRU01240"/>
    </source>
</evidence>
<evidence type="ECO:0000256" key="3">
    <source>
        <dbReference type="ARBA" id="ARBA00022729"/>
    </source>
</evidence>
<dbReference type="InterPro" id="IPR036852">
    <property type="entry name" value="Peptidase_S8/S53_dom_sf"/>
</dbReference>
<comment type="caution">
    <text evidence="14">The sequence shown here is derived from an EMBL/GenBank/DDBJ whole genome shotgun (WGS) entry which is preliminary data.</text>
</comment>
<dbReference type="InterPro" id="IPR041469">
    <property type="entry name" value="Subtilisin-like_FN3"/>
</dbReference>
<comment type="similarity">
    <text evidence="1 7 8">Belongs to the peptidase S8 family.</text>
</comment>
<evidence type="ECO:0000256" key="8">
    <source>
        <dbReference type="RuleBase" id="RU003355"/>
    </source>
</evidence>
<dbReference type="Gene3D" id="3.30.70.80">
    <property type="entry name" value="Peptidase S8 propeptide/proteinase inhibitor I9"/>
    <property type="match status" value="1"/>
</dbReference>
<feature type="active site" description="Charge relay system" evidence="6 7">
    <location>
        <position position="292"/>
    </location>
</feature>
<feature type="region of interest" description="Disordered" evidence="9">
    <location>
        <begin position="152"/>
        <end position="177"/>
    </location>
</feature>
<dbReference type="Gene3D" id="2.60.120.380">
    <property type="match status" value="1"/>
</dbReference>
<evidence type="ECO:0000256" key="5">
    <source>
        <dbReference type="ARBA" id="ARBA00022825"/>
    </source>
</evidence>